<protein>
    <submittedName>
        <fullName evidence="2">Thioesterase-like superfamily-domain-containing protein</fullName>
    </submittedName>
</protein>
<dbReference type="OrthoDB" id="2532955at2759"/>
<dbReference type="InterPro" id="IPR042171">
    <property type="entry name" value="Acyl-CoA_hotdog"/>
</dbReference>
<proteinExistence type="predicted"/>
<dbReference type="PANTHER" id="PTHR38110:SF1">
    <property type="entry name" value="THIOESTERASE DOMAIN-CONTAINING PROTEIN"/>
    <property type="match status" value="1"/>
</dbReference>
<dbReference type="PANTHER" id="PTHR38110">
    <property type="entry name" value="CHROMOSOME 23, WHOLE GENOME SHOTGUN SEQUENCE"/>
    <property type="match status" value="1"/>
</dbReference>
<keyword evidence="3" id="KW-1185">Reference proteome</keyword>
<accession>A0A9P5PDQ5</accession>
<name>A0A9P5PDQ5_9AGAR</name>
<dbReference type="Pfam" id="PF13622">
    <property type="entry name" value="4HBT_3"/>
    <property type="match status" value="1"/>
</dbReference>
<dbReference type="InterPro" id="IPR049449">
    <property type="entry name" value="TesB_ACOT8-like_N"/>
</dbReference>
<comment type="caution">
    <text evidence="2">The sequence shown here is derived from an EMBL/GenBank/DDBJ whole genome shotgun (WGS) entry which is preliminary data.</text>
</comment>
<organism evidence="2 3">
    <name type="scientific">Rhodocollybia butyracea</name>
    <dbReference type="NCBI Taxonomy" id="206335"/>
    <lineage>
        <taxon>Eukaryota</taxon>
        <taxon>Fungi</taxon>
        <taxon>Dikarya</taxon>
        <taxon>Basidiomycota</taxon>
        <taxon>Agaricomycotina</taxon>
        <taxon>Agaricomycetes</taxon>
        <taxon>Agaricomycetidae</taxon>
        <taxon>Agaricales</taxon>
        <taxon>Marasmiineae</taxon>
        <taxon>Omphalotaceae</taxon>
        <taxon>Rhodocollybia</taxon>
    </lineage>
</organism>
<evidence type="ECO:0000259" key="1">
    <source>
        <dbReference type="Pfam" id="PF13622"/>
    </source>
</evidence>
<sequence>MLLGDAINVTHFKSSNNVDIYIGQMDAEWCIRSVPNGGYVLAQIVQACIQQQRNTTTPDPIHVTAHFLSATSTSSFEIHVRVQKRGRNFTNLLAELLQDNATKVTSHLIFGALEPPSDSGKDAINLIPPSPYARRLPLHHHPSNAPRKQLSDRYKFGSRFDATQEPEIVSRNAISSPQRTNSSTVGGGGLDYGIWCGFKDKGETVILANIPFFADISTNAPVLLPKEYRQRLGRSWFPTMVMTIEYKFPLPKLSKDHSNRTIGIFSSTKFIHGTMGRQDMYTEIWTAPCDVGENVEVADGWRDKQFCLAVSTQMALTVPIAWNLAKGKL</sequence>
<dbReference type="InterPro" id="IPR052389">
    <property type="entry name" value="Sec_Metab_Biosynth-Assoc"/>
</dbReference>
<gene>
    <name evidence="2" type="ORF">BDP27DRAFT_1452244</name>
</gene>
<dbReference type="EMBL" id="JADNRY010000202">
    <property type="protein sequence ID" value="KAF9061449.1"/>
    <property type="molecule type" value="Genomic_DNA"/>
</dbReference>
<dbReference type="AlphaFoldDB" id="A0A9P5PDQ5"/>
<reference evidence="2" key="1">
    <citation type="submission" date="2020-11" db="EMBL/GenBank/DDBJ databases">
        <authorList>
            <consortium name="DOE Joint Genome Institute"/>
            <person name="Ahrendt S."/>
            <person name="Riley R."/>
            <person name="Andreopoulos W."/>
            <person name="Labutti K."/>
            <person name="Pangilinan J."/>
            <person name="Ruiz-Duenas F.J."/>
            <person name="Barrasa J.M."/>
            <person name="Sanchez-Garcia M."/>
            <person name="Camarero S."/>
            <person name="Miyauchi S."/>
            <person name="Serrano A."/>
            <person name="Linde D."/>
            <person name="Babiker R."/>
            <person name="Drula E."/>
            <person name="Ayuso-Fernandez I."/>
            <person name="Pacheco R."/>
            <person name="Padilla G."/>
            <person name="Ferreira P."/>
            <person name="Barriuso J."/>
            <person name="Kellner H."/>
            <person name="Castanera R."/>
            <person name="Alfaro M."/>
            <person name="Ramirez L."/>
            <person name="Pisabarro A.G."/>
            <person name="Kuo A."/>
            <person name="Tritt A."/>
            <person name="Lipzen A."/>
            <person name="He G."/>
            <person name="Yan M."/>
            <person name="Ng V."/>
            <person name="Cullen D."/>
            <person name="Martin F."/>
            <person name="Rosso M.-N."/>
            <person name="Henrissat B."/>
            <person name="Hibbett D."/>
            <person name="Martinez A.T."/>
            <person name="Grigoriev I.V."/>
        </authorList>
    </citation>
    <scope>NUCLEOTIDE SEQUENCE</scope>
    <source>
        <strain evidence="2">AH 40177</strain>
    </source>
</reference>
<dbReference type="SUPFAM" id="SSF54637">
    <property type="entry name" value="Thioesterase/thiol ester dehydrase-isomerase"/>
    <property type="match status" value="1"/>
</dbReference>
<evidence type="ECO:0000313" key="3">
    <source>
        <dbReference type="Proteomes" id="UP000772434"/>
    </source>
</evidence>
<dbReference type="Gene3D" id="2.40.160.210">
    <property type="entry name" value="Acyl-CoA thioesterase, double hotdog domain"/>
    <property type="match status" value="1"/>
</dbReference>
<feature type="domain" description="Acyl-CoA thioesterase-like N-terminal HotDog" evidence="1">
    <location>
        <begin position="27"/>
        <end position="110"/>
    </location>
</feature>
<dbReference type="InterPro" id="IPR029069">
    <property type="entry name" value="HotDog_dom_sf"/>
</dbReference>
<evidence type="ECO:0000313" key="2">
    <source>
        <dbReference type="EMBL" id="KAF9061449.1"/>
    </source>
</evidence>
<dbReference type="Proteomes" id="UP000772434">
    <property type="component" value="Unassembled WGS sequence"/>
</dbReference>